<dbReference type="Gene3D" id="3.40.50.1580">
    <property type="entry name" value="Nucleoside phosphorylase domain"/>
    <property type="match status" value="1"/>
</dbReference>
<keyword evidence="5 8" id="KW-0328">Glycosyltransferase</keyword>
<dbReference type="InterPro" id="IPR018099">
    <property type="entry name" value="Purine_phosphorylase-2_CS"/>
</dbReference>
<dbReference type="EMBL" id="JBHLTR010000039">
    <property type="protein sequence ID" value="MFC0560752.1"/>
    <property type="molecule type" value="Genomic_DNA"/>
</dbReference>
<organism evidence="10 11">
    <name type="scientific">Halalkalibacter alkalisediminis</name>
    <dbReference type="NCBI Taxonomy" id="935616"/>
    <lineage>
        <taxon>Bacteria</taxon>
        <taxon>Bacillati</taxon>
        <taxon>Bacillota</taxon>
        <taxon>Bacilli</taxon>
        <taxon>Bacillales</taxon>
        <taxon>Bacillaceae</taxon>
        <taxon>Halalkalibacter</taxon>
    </lineage>
</organism>
<dbReference type="GO" id="GO:0004731">
    <property type="term" value="F:purine-nucleoside phosphorylase activity"/>
    <property type="evidence" value="ECO:0007669"/>
    <property type="project" value="UniProtKB-EC"/>
</dbReference>
<evidence type="ECO:0000256" key="7">
    <source>
        <dbReference type="ARBA" id="ARBA00048556"/>
    </source>
</evidence>
<gene>
    <name evidence="10" type="ORF">ACFFH4_17390</name>
</gene>
<evidence type="ECO:0000256" key="3">
    <source>
        <dbReference type="ARBA" id="ARBA00006751"/>
    </source>
</evidence>
<dbReference type="NCBIfam" id="NF006054">
    <property type="entry name" value="PRK08202.1"/>
    <property type="match status" value="1"/>
</dbReference>
<dbReference type="EC" id="2.4.2.1" evidence="8"/>
<dbReference type="CDD" id="cd09009">
    <property type="entry name" value="PNP-EcPNPII_like"/>
    <property type="match status" value="1"/>
</dbReference>
<dbReference type="RefSeq" id="WP_273848065.1">
    <property type="nucleotide sequence ID" value="NZ_JAQQWT010000048.1"/>
</dbReference>
<comment type="pathway">
    <text evidence="2 8">Purine metabolism; purine nucleoside salvage.</text>
</comment>
<dbReference type="PANTHER" id="PTHR11904">
    <property type="entry name" value="METHYLTHIOADENOSINE/PURINE NUCLEOSIDE PHOSPHORYLASE"/>
    <property type="match status" value="1"/>
</dbReference>
<evidence type="ECO:0000256" key="4">
    <source>
        <dbReference type="ARBA" id="ARBA00011233"/>
    </source>
</evidence>
<evidence type="ECO:0000256" key="1">
    <source>
        <dbReference type="ARBA" id="ARBA00002678"/>
    </source>
</evidence>
<dbReference type="NCBIfam" id="TIGR01697">
    <property type="entry name" value="PNPH-PUNA-XAPA"/>
    <property type="match status" value="1"/>
</dbReference>
<dbReference type="InterPro" id="IPR011268">
    <property type="entry name" value="Purine_phosphorylase"/>
</dbReference>
<dbReference type="Proteomes" id="UP001589833">
    <property type="component" value="Unassembled WGS sequence"/>
</dbReference>
<comment type="catalytic activity">
    <reaction evidence="7">
        <text>a purine 2'-deoxy-D-ribonucleoside + phosphate = a purine nucleobase + 2-deoxy-alpha-D-ribose 1-phosphate</text>
        <dbReference type="Rhea" id="RHEA:36431"/>
        <dbReference type="ChEBI" id="CHEBI:26386"/>
        <dbReference type="ChEBI" id="CHEBI:43474"/>
        <dbReference type="ChEBI" id="CHEBI:57259"/>
        <dbReference type="ChEBI" id="CHEBI:142361"/>
        <dbReference type="EC" id="2.4.2.1"/>
    </reaction>
</comment>
<sequence length="273" mass="29521">MTIQIEQAARYINRILLQTPKVGLILGSGLGVLAEEIKDPVKVSYSDIPGFPASTVEGHAGQLVFGTLEGVNVIAMQGRFHFYEGYSLEKVTFPIRVMKKLGIEALIVTNAAGGVNTDLDPGDLMLITDHINNAGGNPLIGPNNTELGLRFPDLSTAYDVELQALAKRAAESLDIPLKEGVYVWNTGPSYETPAEVKMLRHLGGDAVGMSTVPEVIIARHAEIKVLGISCISNMAAGILDQPLTHHEVIETTEKAKDSFLLFMKEIISLYGQR</sequence>
<dbReference type="InterPro" id="IPR000845">
    <property type="entry name" value="Nucleoside_phosphorylase_d"/>
</dbReference>
<feature type="domain" description="Nucleoside phosphorylase" evidence="9">
    <location>
        <begin position="21"/>
        <end position="267"/>
    </location>
</feature>
<dbReference type="InterPro" id="IPR035994">
    <property type="entry name" value="Nucleoside_phosphorylase_sf"/>
</dbReference>
<comment type="caution">
    <text evidence="10">The sequence shown here is derived from an EMBL/GenBank/DDBJ whole genome shotgun (WGS) entry which is preliminary data.</text>
</comment>
<evidence type="ECO:0000256" key="2">
    <source>
        <dbReference type="ARBA" id="ARBA00005058"/>
    </source>
</evidence>
<dbReference type="PROSITE" id="PS01240">
    <property type="entry name" value="PNP_MTAP_2"/>
    <property type="match status" value="1"/>
</dbReference>
<keyword evidence="11" id="KW-1185">Reference proteome</keyword>
<dbReference type="NCBIfam" id="TIGR01700">
    <property type="entry name" value="PNPH"/>
    <property type="match status" value="1"/>
</dbReference>
<accession>A0ABV6NKJ5</accession>
<evidence type="ECO:0000256" key="8">
    <source>
        <dbReference type="PIRNR" id="PIRNR000477"/>
    </source>
</evidence>
<evidence type="ECO:0000313" key="11">
    <source>
        <dbReference type="Proteomes" id="UP001589833"/>
    </source>
</evidence>
<dbReference type="PANTHER" id="PTHR11904:SF9">
    <property type="entry name" value="PURINE NUCLEOSIDE PHOSPHORYLASE-RELATED"/>
    <property type="match status" value="1"/>
</dbReference>
<evidence type="ECO:0000256" key="5">
    <source>
        <dbReference type="ARBA" id="ARBA00022676"/>
    </source>
</evidence>
<evidence type="ECO:0000313" key="10">
    <source>
        <dbReference type="EMBL" id="MFC0560752.1"/>
    </source>
</evidence>
<proteinExistence type="inferred from homology"/>
<dbReference type="Pfam" id="PF01048">
    <property type="entry name" value="PNP_UDP_1"/>
    <property type="match status" value="1"/>
</dbReference>
<name>A0ABV6NKJ5_9BACI</name>
<reference evidence="10 11" key="1">
    <citation type="submission" date="2024-09" db="EMBL/GenBank/DDBJ databases">
        <authorList>
            <person name="Sun Q."/>
            <person name="Mori K."/>
        </authorList>
    </citation>
    <scope>NUCLEOTIDE SEQUENCE [LARGE SCALE GENOMIC DNA]</scope>
    <source>
        <strain evidence="10 11">NCAIM B.02301</strain>
    </source>
</reference>
<keyword evidence="6 8" id="KW-0808">Transferase</keyword>
<dbReference type="SUPFAM" id="SSF53167">
    <property type="entry name" value="Purine and uridine phosphorylases"/>
    <property type="match status" value="1"/>
</dbReference>
<comment type="similarity">
    <text evidence="3 8">Belongs to the PNP/MTAP phosphorylase family.</text>
</comment>
<evidence type="ECO:0000256" key="6">
    <source>
        <dbReference type="ARBA" id="ARBA00022679"/>
    </source>
</evidence>
<comment type="function">
    <text evidence="1">The purine nucleoside phosphorylases catalyze the phosphorolytic breakdown of the N-glycosidic bond in the beta-(deoxy)ribonucleoside molecules, with the formation of the corresponding free purine bases and pentose-1-phosphate. Cleaves guanosine, inosine, 2'-deoxyguanosine and 2'-deoxyinosine.</text>
</comment>
<comment type="subunit">
    <text evidence="4">Homotrimer.</text>
</comment>
<dbReference type="InterPro" id="IPR011270">
    <property type="entry name" value="Pur_Nuc_Pase_Ino/Guo-sp"/>
</dbReference>
<protein>
    <recommendedName>
        <fullName evidence="8">Purine nucleoside phosphorylase</fullName>
        <ecNumber evidence="8">2.4.2.1</ecNumber>
    </recommendedName>
    <alternativeName>
        <fullName evidence="8">Inosine-guanosine phosphorylase</fullName>
    </alternativeName>
</protein>
<dbReference type="PIRSF" id="PIRSF000477">
    <property type="entry name" value="PurNPase"/>
    <property type="match status" value="1"/>
</dbReference>
<evidence type="ECO:0000259" key="9">
    <source>
        <dbReference type="Pfam" id="PF01048"/>
    </source>
</evidence>